<name>A0A160T639_9CHLR</name>
<evidence type="ECO:0000313" key="2">
    <source>
        <dbReference type="Proteomes" id="UP000215027"/>
    </source>
</evidence>
<accession>A0A160T639</accession>
<evidence type="ECO:0008006" key="3">
    <source>
        <dbReference type="Google" id="ProtNLM"/>
    </source>
</evidence>
<evidence type="ECO:0000313" key="1">
    <source>
        <dbReference type="EMBL" id="CUS04220.2"/>
    </source>
</evidence>
<reference evidence="1" key="1">
    <citation type="submission" date="2016-01" db="EMBL/GenBank/DDBJ databases">
        <authorList>
            <person name="Mcilroy J.S."/>
            <person name="Karst M S."/>
            <person name="Albertsen M."/>
        </authorList>
    </citation>
    <scope>NUCLEOTIDE SEQUENCE</scope>
    <source>
        <strain evidence="1">Cfx-K</strain>
    </source>
</reference>
<dbReference type="KEGG" id="pbf:CFX0092_A2342"/>
<sequence length="134" mass="14152">MKHRLHWDWGWSDPSFLGTVAATLTLQGSVAAIGGLMSMSSFLVRALAVYALAVALTQKEGPGGVFGRARAGVIREFGEESSVAAGVQCPVCASFWLAWVVSLLPEWAARGLALAGVTVVVERLAQGQKLEIVL</sequence>
<keyword evidence="2" id="KW-1185">Reference proteome</keyword>
<dbReference type="AlphaFoldDB" id="A0A160T639"/>
<proteinExistence type="predicted"/>
<dbReference type="EMBL" id="LN890655">
    <property type="protein sequence ID" value="CUS04220.2"/>
    <property type="molecule type" value="Genomic_DNA"/>
</dbReference>
<gene>
    <name evidence="1" type="ORF">CFX0092_A2342</name>
</gene>
<dbReference type="Proteomes" id="UP000215027">
    <property type="component" value="Chromosome I"/>
</dbReference>
<protein>
    <recommendedName>
        <fullName evidence="3">DUF1360 domain-containing protein</fullName>
    </recommendedName>
</protein>
<organism evidence="1 2">
    <name type="scientific">Candidatus Promineifilum breve</name>
    <dbReference type="NCBI Taxonomy" id="1806508"/>
    <lineage>
        <taxon>Bacteria</taxon>
        <taxon>Bacillati</taxon>
        <taxon>Chloroflexota</taxon>
        <taxon>Ardenticatenia</taxon>
        <taxon>Candidatus Promineifilales</taxon>
        <taxon>Candidatus Promineifilaceae</taxon>
        <taxon>Candidatus Promineifilum</taxon>
    </lineage>
</organism>